<feature type="compositionally biased region" description="Acidic residues" evidence="2">
    <location>
        <begin position="561"/>
        <end position="575"/>
    </location>
</feature>
<name>W2XH03_PHYNI</name>
<dbReference type="Proteomes" id="UP000018958">
    <property type="component" value="Unassembled WGS sequence"/>
</dbReference>
<organism evidence="3 4">
    <name type="scientific">Phytophthora nicotianae CJ01A1</name>
    <dbReference type="NCBI Taxonomy" id="1317063"/>
    <lineage>
        <taxon>Eukaryota</taxon>
        <taxon>Sar</taxon>
        <taxon>Stramenopiles</taxon>
        <taxon>Oomycota</taxon>
        <taxon>Peronosporomycetes</taxon>
        <taxon>Peronosporales</taxon>
        <taxon>Peronosporaceae</taxon>
        <taxon>Phytophthora</taxon>
    </lineage>
</organism>
<feature type="compositionally biased region" description="Low complexity" evidence="2">
    <location>
        <begin position="343"/>
        <end position="361"/>
    </location>
</feature>
<feature type="compositionally biased region" description="Acidic residues" evidence="2">
    <location>
        <begin position="466"/>
        <end position="475"/>
    </location>
</feature>
<evidence type="ECO:0000313" key="4">
    <source>
        <dbReference type="Proteomes" id="UP000018958"/>
    </source>
</evidence>
<feature type="compositionally biased region" description="Basic residues" evidence="2">
    <location>
        <begin position="319"/>
        <end position="339"/>
    </location>
</feature>
<proteinExistence type="predicted"/>
<keyword evidence="1" id="KW-0175">Coiled coil</keyword>
<dbReference type="EMBL" id="ANIX01001097">
    <property type="protein sequence ID" value="ETP21234.1"/>
    <property type="molecule type" value="Genomic_DNA"/>
</dbReference>
<evidence type="ECO:0000313" key="3">
    <source>
        <dbReference type="EMBL" id="ETP21234.1"/>
    </source>
</evidence>
<dbReference type="OrthoDB" id="125470at2759"/>
<protein>
    <submittedName>
        <fullName evidence="3">Uncharacterized protein</fullName>
    </submittedName>
</protein>
<reference evidence="3 4" key="1">
    <citation type="submission" date="2013-11" db="EMBL/GenBank/DDBJ databases">
        <title>The Genome Sequence of Phytophthora parasitica CJ01A1.</title>
        <authorList>
            <consortium name="The Broad Institute Genomics Platform"/>
            <person name="Russ C."/>
            <person name="Tyler B."/>
            <person name="Panabieres F."/>
            <person name="Shan W."/>
            <person name="Tripathy S."/>
            <person name="Grunwald N."/>
            <person name="Machado M."/>
            <person name="Johnson C.S."/>
            <person name="Walker B."/>
            <person name="Young S.K."/>
            <person name="Zeng Q."/>
            <person name="Gargeya S."/>
            <person name="Fitzgerald M."/>
            <person name="Haas B."/>
            <person name="Abouelleil A."/>
            <person name="Allen A.W."/>
            <person name="Alvarado L."/>
            <person name="Arachchi H.M."/>
            <person name="Berlin A.M."/>
            <person name="Chapman S.B."/>
            <person name="Gainer-Dewar J."/>
            <person name="Goldberg J."/>
            <person name="Griggs A."/>
            <person name="Gujja S."/>
            <person name="Hansen M."/>
            <person name="Howarth C."/>
            <person name="Imamovic A."/>
            <person name="Ireland A."/>
            <person name="Larimer J."/>
            <person name="McCowan C."/>
            <person name="Murphy C."/>
            <person name="Pearson M."/>
            <person name="Poon T.W."/>
            <person name="Priest M."/>
            <person name="Roberts A."/>
            <person name="Saif S."/>
            <person name="Shea T."/>
            <person name="Sisk P."/>
            <person name="Sykes S."/>
            <person name="Wortman J."/>
            <person name="Nusbaum C."/>
            <person name="Birren B."/>
        </authorList>
    </citation>
    <scope>NUCLEOTIDE SEQUENCE [LARGE SCALE GENOMIC DNA]</scope>
    <source>
        <strain evidence="3 4">CJ01A1</strain>
    </source>
</reference>
<feature type="compositionally biased region" description="Gly residues" evidence="2">
    <location>
        <begin position="531"/>
        <end position="545"/>
    </location>
</feature>
<feature type="region of interest" description="Disordered" evidence="2">
    <location>
        <begin position="287"/>
        <end position="598"/>
    </location>
</feature>
<feature type="compositionally biased region" description="Low complexity" evidence="2">
    <location>
        <begin position="495"/>
        <end position="504"/>
    </location>
</feature>
<accession>W2XH03</accession>
<comment type="caution">
    <text evidence="3">The sequence shown here is derived from an EMBL/GenBank/DDBJ whole genome shotgun (WGS) entry which is preliminary data.</text>
</comment>
<sequence>MARHQVRLSLAPPLHREVASQRRLDAAVGFDDVLAVVPTFPDSLESLPRQLGELQPQLRSAEADAAAAKCAVVPEMMTRENAEQLLKLSNAQAESLRAEIKRVKNANVKMDALLTKSKEATDTHTEDLKLLRVWIQGRDDSIAALEKQLVLERDTFKASIAANTEQTRQLHAILVSACKGTYVDTDTTKSIEDLQRRYTHLLKVNRALRSHVSLTGMDPDILVLAVQGLRAGELDLDSLDLGQESLVALQHIQAETESSSDPQALLALSQTLLTKSLTASPASVFVQDKSPAPTDKASSAMSAAGLGDEVSSDSSSQRSVRRGLHKPKSWKKQKKRRRTHSETSSPAASRTSRSPSLPTPRAHLRTPPSASAKSPRGRQRSRSLSVPARPPSGSKMQRNVEMSDDQAGGQASVPAVTTSSADDRAVSPPPDDASKASPVVTESPARDEESPGRASPSPPAPATVETEVEDPDALEAAELRLMFGSDDEDEAPGQPASSAPAKSTPSPPAQDETSGPCLLKLLKISRIVSMGDGGNGESRGDNGGTGDDDKFVFDFPAGDTGNDEDVPPGGDDSEASESGGFDLGPPRPPTTPVPTPPR</sequence>
<gene>
    <name evidence="3" type="ORF">F441_05183</name>
</gene>
<evidence type="ECO:0000256" key="2">
    <source>
        <dbReference type="SAM" id="MobiDB-lite"/>
    </source>
</evidence>
<feature type="compositionally biased region" description="Pro residues" evidence="2">
    <location>
        <begin position="585"/>
        <end position="598"/>
    </location>
</feature>
<feature type="coiled-coil region" evidence="1">
    <location>
        <begin position="79"/>
        <end position="113"/>
    </location>
</feature>
<evidence type="ECO:0000256" key="1">
    <source>
        <dbReference type="SAM" id="Coils"/>
    </source>
</evidence>
<dbReference type="AlphaFoldDB" id="W2XH03"/>